<dbReference type="InterPro" id="IPR006096">
    <property type="entry name" value="Glu/Leu/Phe/Val/Trp_DH_C"/>
</dbReference>
<dbReference type="Gene3D" id="3.40.50.10860">
    <property type="entry name" value="Leucine Dehydrogenase, chain A, domain 1"/>
    <property type="match status" value="1"/>
</dbReference>
<dbReference type="Pfam" id="PF00208">
    <property type="entry name" value="ELFV_dehydrog"/>
    <property type="match status" value="1"/>
</dbReference>
<dbReference type="InterPro" id="IPR036291">
    <property type="entry name" value="NAD(P)-bd_dom_sf"/>
</dbReference>
<proteinExistence type="inferred from homology"/>
<dbReference type="EMBL" id="JALNMJ010000008">
    <property type="protein sequence ID" value="MCK7613061.1"/>
    <property type="molecule type" value="Genomic_DNA"/>
</dbReference>
<comment type="caution">
    <text evidence="6">The sequence shown here is derived from an EMBL/GenBank/DDBJ whole genome shotgun (WGS) entry which is preliminary data.</text>
</comment>
<dbReference type="SUPFAM" id="SSF51735">
    <property type="entry name" value="NAD(P)-binding Rossmann-fold domains"/>
    <property type="match status" value="1"/>
</dbReference>
<feature type="domain" description="Glutamate/phenylalanine/leucine/valine/L-tryptophan dehydrogenase C-terminal" evidence="5">
    <location>
        <begin position="134"/>
        <end position="337"/>
    </location>
</feature>
<dbReference type="InterPro" id="IPR033524">
    <property type="entry name" value="Glu/Leu/Phe/Val_DH_AS"/>
</dbReference>
<evidence type="ECO:0000256" key="4">
    <source>
        <dbReference type="RuleBase" id="RU004417"/>
    </source>
</evidence>
<sequence length="339" mass="35376">MNGHEDVVFVQDTDTGLRAIIAVHDTTLGPALGGCRVWPYEKPADALTDALRLSRGMTYKNSLAGLDLGGGKAVIIADPRKDKTPALMEAFGRHVERLSGTYITAEDVGVSPDDMETVARHTDHVRGTSATGLGDPSPYTALGVFEGIKASAKHVFGSSDLDGKTVSVQGLGHVGYDVARQLHAAGARLIVSDIHAPAVLKAIETFGATAVDPGEAHMVDADIFVPCALGAGLNARTVPHIQAKIVAGAANNQLETPADGIALRKRGILYAPDYAINAGGVISIALATPEGGDNLVRQKTFAIGDTLTTIFERAAKEETTPEQVADTMAEERLAKAKAA</sequence>
<dbReference type="SMART" id="SM00839">
    <property type="entry name" value="ELFV_dehydrog"/>
    <property type="match status" value="1"/>
</dbReference>
<evidence type="ECO:0000256" key="3">
    <source>
        <dbReference type="ARBA" id="ARBA00023027"/>
    </source>
</evidence>
<dbReference type="Pfam" id="PF02812">
    <property type="entry name" value="ELFV_dehydrog_N"/>
    <property type="match status" value="1"/>
</dbReference>
<keyword evidence="3" id="KW-0520">NAD</keyword>
<evidence type="ECO:0000259" key="5">
    <source>
        <dbReference type="SMART" id="SM00839"/>
    </source>
</evidence>
<dbReference type="PRINTS" id="PR00082">
    <property type="entry name" value="GLFDHDRGNASE"/>
</dbReference>
<dbReference type="PANTHER" id="PTHR42722">
    <property type="entry name" value="LEUCINE DEHYDROGENASE"/>
    <property type="match status" value="1"/>
</dbReference>
<dbReference type="Proteomes" id="UP001431221">
    <property type="component" value="Unassembled WGS sequence"/>
</dbReference>
<gene>
    <name evidence="6" type="ORF">M0H32_12865</name>
</gene>
<keyword evidence="2 4" id="KW-0560">Oxidoreductase</keyword>
<evidence type="ECO:0000313" key="6">
    <source>
        <dbReference type="EMBL" id="MCK7613061.1"/>
    </source>
</evidence>
<dbReference type="Gene3D" id="3.40.50.720">
    <property type="entry name" value="NAD(P)-binding Rossmann-like Domain"/>
    <property type="match status" value="1"/>
</dbReference>
<evidence type="ECO:0000313" key="7">
    <source>
        <dbReference type="Proteomes" id="UP001431221"/>
    </source>
</evidence>
<organism evidence="6 7">
    <name type="scientific">Roseibium sediminicola</name>
    <dbReference type="NCBI Taxonomy" id="2933272"/>
    <lineage>
        <taxon>Bacteria</taxon>
        <taxon>Pseudomonadati</taxon>
        <taxon>Pseudomonadota</taxon>
        <taxon>Alphaproteobacteria</taxon>
        <taxon>Hyphomicrobiales</taxon>
        <taxon>Stappiaceae</taxon>
        <taxon>Roseibium</taxon>
    </lineage>
</organism>
<dbReference type="PANTHER" id="PTHR42722:SF1">
    <property type="entry name" value="VALINE DEHYDROGENASE"/>
    <property type="match status" value="1"/>
</dbReference>
<dbReference type="InterPro" id="IPR006095">
    <property type="entry name" value="Glu/Leu/Phe/Val/Trp_DH"/>
</dbReference>
<accession>A0ABT0GUS7</accession>
<name>A0ABT0GUS7_9HYPH</name>
<keyword evidence="7" id="KW-1185">Reference proteome</keyword>
<dbReference type="CDD" id="cd01075">
    <property type="entry name" value="NAD_bind_Leu_Phe_Val_DH"/>
    <property type="match status" value="1"/>
</dbReference>
<dbReference type="InterPro" id="IPR016211">
    <property type="entry name" value="Glu/Phe/Leu/Val/Trp_DH_bac/arc"/>
</dbReference>
<evidence type="ECO:0000256" key="1">
    <source>
        <dbReference type="ARBA" id="ARBA00006382"/>
    </source>
</evidence>
<comment type="similarity">
    <text evidence="1 4">Belongs to the Glu/Leu/Phe/Val dehydrogenases family.</text>
</comment>
<dbReference type="PROSITE" id="PS00074">
    <property type="entry name" value="GLFV_DEHYDROGENASE"/>
    <property type="match status" value="1"/>
</dbReference>
<dbReference type="PIRSF" id="PIRSF000188">
    <property type="entry name" value="Phe_leu_dh"/>
    <property type="match status" value="1"/>
</dbReference>
<evidence type="ECO:0000256" key="2">
    <source>
        <dbReference type="ARBA" id="ARBA00023002"/>
    </source>
</evidence>
<dbReference type="SUPFAM" id="SSF53223">
    <property type="entry name" value="Aminoacid dehydrogenase-like, N-terminal domain"/>
    <property type="match status" value="1"/>
</dbReference>
<protein>
    <submittedName>
        <fullName evidence="6">Amino acid dehydrogenase</fullName>
    </submittedName>
</protein>
<reference evidence="6" key="1">
    <citation type="submission" date="2022-04" db="EMBL/GenBank/DDBJ databases">
        <title>Roseibium sp. CAU 1639 isolated from mud.</title>
        <authorList>
            <person name="Kim W."/>
        </authorList>
    </citation>
    <scope>NUCLEOTIDE SEQUENCE</scope>
    <source>
        <strain evidence="6">CAU 1639</strain>
    </source>
</reference>
<dbReference type="InterPro" id="IPR046346">
    <property type="entry name" value="Aminoacid_DH-like_N_sf"/>
</dbReference>
<dbReference type="InterPro" id="IPR006097">
    <property type="entry name" value="Glu/Leu/Phe/Val/Trp_DH_dimer"/>
</dbReference>